<dbReference type="EMBL" id="CP008874">
    <property type="protein sequence ID" value="AKH96906.1"/>
    <property type="molecule type" value="Genomic_DNA"/>
</dbReference>
<protein>
    <recommendedName>
        <fullName evidence="2">acetate--CoA ligase</fullName>
        <ecNumber evidence="2">6.2.1.1</ecNumber>
    </recommendedName>
</protein>
<evidence type="ECO:0000256" key="5">
    <source>
        <dbReference type="ARBA" id="ARBA00022840"/>
    </source>
</evidence>
<reference evidence="9 12" key="1">
    <citation type="journal article" date="2015" name="ISME J.">
        <title>Elemental sulfur and acetate can support life of a novel strictly anaerobic haloarchaeon.</title>
        <authorList>
            <person name="Sorokin D.Y."/>
            <person name="Kublanov I.V."/>
            <person name="Gavrilov S.N."/>
            <person name="Rojo D."/>
            <person name="Roman P."/>
            <person name="Golyshin P.N."/>
            <person name="Slepak V.Z."/>
            <person name="Smedile F."/>
            <person name="Ferrer M."/>
            <person name="Messina E."/>
            <person name="La Cono V."/>
            <person name="Yakimov M.M."/>
        </authorList>
    </citation>
    <scope>NUCLEOTIDE SEQUENCE [LARGE SCALE GENOMIC DNA]</scope>
    <source>
        <strain evidence="9 12">HSR2</strain>
    </source>
</reference>
<evidence type="ECO:0000259" key="8">
    <source>
        <dbReference type="Pfam" id="PF16177"/>
    </source>
</evidence>
<dbReference type="Proteomes" id="UP000069906">
    <property type="component" value="Chromosome"/>
</dbReference>
<dbReference type="Gene3D" id="3.40.50.12780">
    <property type="entry name" value="N-terminal domain of ligase-like"/>
    <property type="match status" value="1"/>
</dbReference>
<dbReference type="Pfam" id="PF16177">
    <property type="entry name" value="ACAS_N"/>
    <property type="match status" value="1"/>
</dbReference>
<name>A0A0F7P6V4_9EURY</name>
<reference evidence="11" key="2">
    <citation type="submission" date="2015-05" db="EMBL/GenBank/DDBJ databases">
        <title>Complete genome sequence of Halanaeroarchaeum sulfurireducens type strain M27-SA2, a sulfate-reducer haloarchaeon from marine anoxic lake Medee.</title>
        <authorList>
            <person name="Messina E."/>
            <person name="Kublanov I.V."/>
            <person name="Toshchakov S."/>
            <person name="Arcadi E."/>
            <person name="La Spada G."/>
            <person name="La Cono V."/>
            <person name="Yakimov M.M."/>
        </authorList>
    </citation>
    <scope>NUCLEOTIDE SEQUENCE [LARGE SCALE GENOMIC DNA]</scope>
    <source>
        <strain evidence="11">M27-SA2</strain>
    </source>
</reference>
<dbReference type="GeneID" id="26009766"/>
<evidence type="ECO:0000256" key="2">
    <source>
        <dbReference type="ARBA" id="ARBA00013275"/>
    </source>
</evidence>
<dbReference type="InterPro" id="IPR000873">
    <property type="entry name" value="AMP-dep_synth/lig_dom"/>
</dbReference>
<reference evidence="10 11" key="3">
    <citation type="journal article" date="2016" name="Stand. Genomic Sci.">
        <title>Complete genome sequence of 'Halanaeroarchaeum sulfurireducens' M27-SA2, a sulfur-reducing and acetate-oxidizing haloarchaeon from the deep-sea hypersaline anoxic lake Medee.</title>
        <authorList>
            <person name="Messina E."/>
            <person name="Sorokin D.Y."/>
            <person name="Kublanov I.V."/>
            <person name="Toshchakov S."/>
            <person name="Lopatina A."/>
            <person name="Arcadi E."/>
            <person name="Smedile F."/>
            <person name="La Spada G."/>
            <person name="La Cono V."/>
            <person name="Yakimov M.M."/>
        </authorList>
    </citation>
    <scope>NUCLEOTIDE SEQUENCE [LARGE SCALE GENOMIC DNA]</scope>
    <source>
        <strain evidence="10 11">M27-SA2</strain>
    </source>
</reference>
<keyword evidence="5" id="KW-0067">ATP-binding</keyword>
<evidence type="ECO:0000313" key="11">
    <source>
        <dbReference type="Proteomes" id="UP000060390"/>
    </source>
</evidence>
<dbReference type="InterPro" id="IPR025110">
    <property type="entry name" value="AMP-bd_C"/>
</dbReference>
<dbReference type="SUPFAM" id="SSF56801">
    <property type="entry name" value="Acetyl-CoA synthetase-like"/>
    <property type="match status" value="1"/>
</dbReference>
<dbReference type="InterPro" id="IPR020845">
    <property type="entry name" value="AMP-binding_CS"/>
</dbReference>
<keyword evidence="4" id="KW-0547">Nucleotide-binding</keyword>
<dbReference type="AlphaFoldDB" id="A0A0F7P6V4"/>
<dbReference type="PANTHER" id="PTHR24095:SF14">
    <property type="entry name" value="ACETYL-COENZYME A SYNTHETASE 1"/>
    <property type="match status" value="1"/>
</dbReference>
<dbReference type="Pfam" id="PF13193">
    <property type="entry name" value="AMP-binding_C"/>
    <property type="match status" value="1"/>
</dbReference>
<dbReference type="PATRIC" id="fig|1604004.4.peg.420"/>
<keyword evidence="3 9" id="KW-0436">Ligase</keyword>
<dbReference type="EMBL" id="CP011564">
    <property type="protein sequence ID" value="ALG81308.1"/>
    <property type="molecule type" value="Genomic_DNA"/>
</dbReference>
<dbReference type="KEGG" id="hsu:HLASF_0400"/>
<dbReference type="Proteomes" id="UP000060390">
    <property type="component" value="Chromosome"/>
</dbReference>
<evidence type="ECO:0000313" key="10">
    <source>
        <dbReference type="EMBL" id="ALG81308.1"/>
    </source>
</evidence>
<dbReference type="PROSITE" id="PS00455">
    <property type="entry name" value="AMP_BINDING"/>
    <property type="match status" value="1"/>
</dbReference>
<dbReference type="Gene3D" id="3.30.300.30">
    <property type="match status" value="1"/>
</dbReference>
<comment type="similarity">
    <text evidence="1">Belongs to the ATP-dependent AMP-binding enzyme family.</text>
</comment>
<sequence length="646" mass="69443">MATGDPDDAPGDHVGTYRPPAAFVEQANVHEGLREAWDEQGAEAWATAADLLSWSTDYDAVLSNPEPPLTWFPGGELNAAYNAIDRYVESGRKNRVAIKWAGRLGETRTLTYQDLYHEVNALASALSELGVGEDDVVTLYLPMVPELTIAMLAAARLGAPHNVVFAGFSPDALAMRMESTESSYLLTCDGYLRQGEAVDQKNRADNARLALDHDVHTVVVDRMGFDVSLGEGEYHYADLVDDHGGETVEPVARASGDELFVLHTSGTTGNPKEVRHTTGGYLAHVAWTTHAVLDIEPEDTLWSSADIGWITGHSYGVYGPLLLGATTLLYEGTPEYNERDRLWELLERNAVDVFYTAPTAISSFRKRDVTVPDRFDLSSLRLLGTVGERISPSGWEWYRSTLGGGDAPIVDTWWQTETGGMMVATLPGVDEMKPGAAGPPLPGISVSVVDRSGDPVEPGERGFLIVDRPWPGMPTSLANGSGWAPDPSSYLVDVDGWAYVTGDRATVDEDGYVTVLGRVDDVVIVRGRRLGTAEIESAAMSVDGVAEAAVVSADGPAGPSLYAFVTPAGQETDELRERITQALEAAVGTSPVPATVVFTTDLPKTRSGKIMRRMLSNITDGDALGDTSALRNPEVVGELKSVLHGE</sequence>
<dbReference type="GO" id="GO:0006085">
    <property type="term" value="P:acetyl-CoA biosynthetic process"/>
    <property type="evidence" value="ECO:0007669"/>
    <property type="project" value="TreeGrafter"/>
</dbReference>
<feature type="domain" description="Acetyl-coenzyme A synthetase N-terminal" evidence="8">
    <location>
        <begin position="38"/>
        <end position="83"/>
    </location>
</feature>
<feature type="domain" description="AMP-dependent synthetase/ligase" evidence="6">
    <location>
        <begin position="92"/>
        <end position="469"/>
    </location>
</feature>
<evidence type="ECO:0000313" key="9">
    <source>
        <dbReference type="EMBL" id="AKH96906.1"/>
    </source>
</evidence>
<feature type="domain" description="AMP-binding enzyme C-terminal" evidence="7">
    <location>
        <begin position="534"/>
        <end position="609"/>
    </location>
</feature>
<dbReference type="OrthoDB" id="371752at2157"/>
<gene>
    <name evidence="9" type="primary">acs2</name>
    <name evidence="10" type="ORF">HLASA_0399</name>
    <name evidence="9" type="ORF">HLASF_0400</name>
</gene>
<dbReference type="KEGG" id="hsf:HLASA_0399"/>
<evidence type="ECO:0000256" key="1">
    <source>
        <dbReference type="ARBA" id="ARBA00006432"/>
    </source>
</evidence>
<dbReference type="InterPro" id="IPR045851">
    <property type="entry name" value="AMP-bd_C_sf"/>
</dbReference>
<dbReference type="GO" id="GO:0003987">
    <property type="term" value="F:acetate-CoA ligase activity"/>
    <property type="evidence" value="ECO:0007669"/>
    <property type="project" value="UniProtKB-EC"/>
</dbReference>
<dbReference type="STRING" id="1604004.HLASA_0399"/>
<dbReference type="InterPro" id="IPR032387">
    <property type="entry name" value="ACAS_N"/>
</dbReference>
<dbReference type="Pfam" id="PF00501">
    <property type="entry name" value="AMP-binding"/>
    <property type="match status" value="1"/>
</dbReference>
<dbReference type="HOGENOM" id="CLU_000022_3_6_2"/>
<proteinExistence type="inferred from homology"/>
<dbReference type="PANTHER" id="PTHR24095">
    <property type="entry name" value="ACETYL-COENZYME A SYNTHETASE"/>
    <property type="match status" value="1"/>
</dbReference>
<organism evidence="9 12">
    <name type="scientific">Halanaeroarchaeum sulfurireducens</name>
    <dbReference type="NCBI Taxonomy" id="1604004"/>
    <lineage>
        <taxon>Archaea</taxon>
        <taxon>Methanobacteriati</taxon>
        <taxon>Methanobacteriota</taxon>
        <taxon>Stenosarchaea group</taxon>
        <taxon>Halobacteria</taxon>
        <taxon>Halobacteriales</taxon>
        <taxon>Halobacteriaceae</taxon>
        <taxon>Halanaeroarchaeum</taxon>
    </lineage>
</organism>
<evidence type="ECO:0000256" key="3">
    <source>
        <dbReference type="ARBA" id="ARBA00022598"/>
    </source>
</evidence>
<evidence type="ECO:0000259" key="6">
    <source>
        <dbReference type="Pfam" id="PF00501"/>
    </source>
</evidence>
<accession>A0A0F7P6V4</accession>
<dbReference type="NCBIfam" id="NF001208">
    <property type="entry name" value="PRK00174.1"/>
    <property type="match status" value="1"/>
</dbReference>
<evidence type="ECO:0000313" key="12">
    <source>
        <dbReference type="Proteomes" id="UP000069906"/>
    </source>
</evidence>
<dbReference type="InterPro" id="IPR042099">
    <property type="entry name" value="ANL_N_sf"/>
</dbReference>
<dbReference type="GO" id="GO:0005524">
    <property type="term" value="F:ATP binding"/>
    <property type="evidence" value="ECO:0007669"/>
    <property type="project" value="UniProtKB-KW"/>
</dbReference>
<dbReference type="RefSeq" id="WP_050047727.1">
    <property type="nucleotide sequence ID" value="NZ_CP008874.1"/>
</dbReference>
<keyword evidence="12" id="KW-1185">Reference proteome</keyword>
<evidence type="ECO:0000259" key="7">
    <source>
        <dbReference type="Pfam" id="PF13193"/>
    </source>
</evidence>
<dbReference type="EC" id="6.2.1.1" evidence="2"/>
<evidence type="ECO:0000256" key="4">
    <source>
        <dbReference type="ARBA" id="ARBA00022741"/>
    </source>
</evidence>